<proteinExistence type="predicted"/>
<keyword evidence="2" id="KW-1185">Reference proteome</keyword>
<organism evidence="1 2">
    <name type="scientific">Cordylochernes scorpioides</name>
    <dbReference type="NCBI Taxonomy" id="51811"/>
    <lineage>
        <taxon>Eukaryota</taxon>
        <taxon>Metazoa</taxon>
        <taxon>Ecdysozoa</taxon>
        <taxon>Arthropoda</taxon>
        <taxon>Chelicerata</taxon>
        <taxon>Arachnida</taxon>
        <taxon>Pseudoscorpiones</taxon>
        <taxon>Cheliferoidea</taxon>
        <taxon>Chernetidae</taxon>
        <taxon>Cordylochernes</taxon>
    </lineage>
</organism>
<dbReference type="EMBL" id="CP092867">
    <property type="protein sequence ID" value="UYV68221.1"/>
    <property type="molecule type" value="Genomic_DNA"/>
</dbReference>
<accession>A0ABY6KJ39</accession>
<evidence type="ECO:0000313" key="1">
    <source>
        <dbReference type="EMBL" id="UYV68221.1"/>
    </source>
</evidence>
<gene>
    <name evidence="1" type="ORF">LAZ67_5003426</name>
</gene>
<sequence>MNSTWFRLFVLKSMRPTPPTDTGRRSRRAALSNHRNLEAFCKRLLQENASSSYHAEHEADIIVLRVSTTPINRLTSPSTRQAMDSARMQASCWRAGPVPYLALEAKVDKDGVYQLSKMEGLILVGLSNVQHAERRIEEGLDIDDAIFQAFSLRKRAERILLGKVFFMTNDDLVAALRPNGQRERERLRLNYDLPLDLQAWLFSVGLHYEAMKLTSVTKATIYKYHLGLEAPPRPRGLPDSFEK</sequence>
<dbReference type="Proteomes" id="UP001235939">
    <property type="component" value="Chromosome 05"/>
</dbReference>
<name>A0ABY6KJ39_9ARAC</name>
<protein>
    <submittedName>
        <fullName evidence="1">Uncharacterized protein</fullName>
    </submittedName>
</protein>
<evidence type="ECO:0000313" key="2">
    <source>
        <dbReference type="Proteomes" id="UP001235939"/>
    </source>
</evidence>
<reference evidence="1 2" key="1">
    <citation type="submission" date="2022-01" db="EMBL/GenBank/DDBJ databases">
        <title>A chromosomal length assembly of Cordylochernes scorpioides.</title>
        <authorList>
            <person name="Zeh D."/>
            <person name="Zeh J."/>
        </authorList>
    </citation>
    <scope>NUCLEOTIDE SEQUENCE [LARGE SCALE GENOMIC DNA]</scope>
    <source>
        <strain evidence="1">IN4F17</strain>
        <tissue evidence="1">Whole Body</tissue>
    </source>
</reference>